<name>A0A0N7H0T7_PSEFL</name>
<reference evidence="5 6" key="2">
    <citation type="journal article" date="2018" name="Nature">
        <title>Mutant phenotypes for thousands of bacterial genes of unknown function.</title>
        <authorList>
            <person name="Price M.N."/>
            <person name="Wetmore K.M."/>
            <person name="Waters R.J."/>
            <person name="Callaghan M."/>
            <person name="Ray J."/>
            <person name="Liu H."/>
            <person name="Kuehl J.V."/>
            <person name="Melnyk R.A."/>
            <person name="Lamson J.S."/>
            <person name="Suh Y."/>
            <person name="Carlson H.K."/>
            <person name="Esquivel Z."/>
            <person name="Sadeeshkumar H."/>
            <person name="Chakraborty R."/>
            <person name="Zane G.M."/>
            <person name="Rubin B.E."/>
            <person name="Wall J.D."/>
            <person name="Visel A."/>
            <person name="Bristow J."/>
            <person name="Blow M.J."/>
            <person name="Arkin A.P."/>
            <person name="Deutschbauer A.M."/>
        </authorList>
    </citation>
    <scope>NUCLEOTIDE SEQUENCE [LARGE SCALE GENOMIC DNA]</scope>
    <source>
        <strain evidence="5 6">FW300-N2E3</strain>
    </source>
</reference>
<dbReference type="CDD" id="cd02933">
    <property type="entry name" value="OYE_like_FMN"/>
    <property type="match status" value="1"/>
</dbReference>
<proteinExistence type="inferred from homology"/>
<evidence type="ECO:0000259" key="4">
    <source>
        <dbReference type="Pfam" id="PF00724"/>
    </source>
</evidence>
<evidence type="ECO:0000256" key="2">
    <source>
        <dbReference type="ARBA" id="ARBA00005979"/>
    </source>
</evidence>
<dbReference type="OrthoDB" id="8523426at2"/>
<dbReference type="Pfam" id="PF00724">
    <property type="entry name" value="Oxidored_FMN"/>
    <property type="match status" value="1"/>
</dbReference>
<dbReference type="InterPro" id="IPR001155">
    <property type="entry name" value="OxRdtase_FMN_N"/>
</dbReference>
<evidence type="ECO:0000313" key="5">
    <source>
        <dbReference type="EMBL" id="ALI04052.1"/>
    </source>
</evidence>
<reference evidence="6" key="1">
    <citation type="submission" date="2015-09" db="EMBL/GenBank/DDBJ databases">
        <title>Whole genome sequence of Pseudomonas fluorescens FW300-N2E3.</title>
        <authorList>
            <person name="Ray J."/>
            <person name="Melnyk R."/>
            <person name="Deutschbauer A."/>
        </authorList>
    </citation>
    <scope>NUCLEOTIDE SEQUENCE [LARGE SCALE GENOMIC DNA]</scope>
    <source>
        <strain evidence="6">FW300-N2E3</strain>
    </source>
</reference>
<accession>A0A0N7H0T7</accession>
<dbReference type="GO" id="GO:0005829">
    <property type="term" value="C:cytosol"/>
    <property type="evidence" value="ECO:0007669"/>
    <property type="project" value="TreeGrafter"/>
</dbReference>
<comment type="similarity">
    <text evidence="2">Belongs to the NADH:flavin oxidoreductase/NADH oxidase family.</text>
</comment>
<evidence type="ECO:0000256" key="1">
    <source>
        <dbReference type="ARBA" id="ARBA00001917"/>
    </source>
</evidence>
<comment type="cofactor">
    <cofactor evidence="1">
        <name>FMN</name>
        <dbReference type="ChEBI" id="CHEBI:58210"/>
    </cofactor>
</comment>
<dbReference type="InterPro" id="IPR045247">
    <property type="entry name" value="Oye-like"/>
</dbReference>
<sequence>MNKLFTPYDLSGIALKNRVVMAPMTRTRTLNNIPNESNALYYAQRASAGLLITEGLPISDEARGYLYTPGIYEDEHLPGWRKVTEAVHAKGGKIFAQLWHVGRMSHVSVHGMVPVSSGTVPAVDTTVYAWIDPGKSGPVQPSAPRALETEEVKRVIADFVKSARMAMDAGFDGIEIMAANGFLFDQFLSSALNTRTDQYGGSIANRQRFLLETIDAIAAEIGGSQIGVRFSPFGRLYDFGVYDGEEETWMSMAAALNERELAFVHLNYQPTILAAQTPPGFGAAFREAYKGTLMAAGGFTKEIAESELAKGELDLIAFGTAYIANPDLVERMQNGWPLAEGDRATYYGVSDSIEKGYTDYPTYANAYANANAAQRVPAEA</sequence>
<organism evidence="5 6">
    <name type="scientific">Pseudomonas fluorescens</name>
    <dbReference type="NCBI Taxonomy" id="294"/>
    <lineage>
        <taxon>Bacteria</taxon>
        <taxon>Pseudomonadati</taxon>
        <taxon>Pseudomonadota</taxon>
        <taxon>Gammaproteobacteria</taxon>
        <taxon>Pseudomonadales</taxon>
        <taxon>Pseudomonadaceae</taxon>
        <taxon>Pseudomonas</taxon>
    </lineage>
</organism>
<dbReference type="FunFam" id="3.20.20.70:FF:000059">
    <property type="entry name" value="N-ethylmaleimide reductase, FMN-linked"/>
    <property type="match status" value="1"/>
</dbReference>
<dbReference type="SUPFAM" id="SSF51395">
    <property type="entry name" value="FMN-linked oxidoreductases"/>
    <property type="match status" value="1"/>
</dbReference>
<keyword evidence="3" id="KW-0560">Oxidoreductase</keyword>
<evidence type="ECO:0000256" key="3">
    <source>
        <dbReference type="ARBA" id="ARBA00023002"/>
    </source>
</evidence>
<dbReference type="RefSeq" id="WP_054597273.1">
    <property type="nucleotide sequence ID" value="NZ_CP012830.1"/>
</dbReference>
<feature type="domain" description="NADH:flavin oxidoreductase/NADH oxidase N-terminal" evidence="4">
    <location>
        <begin position="3"/>
        <end position="337"/>
    </location>
</feature>
<dbReference type="PANTHER" id="PTHR22893">
    <property type="entry name" value="NADH OXIDOREDUCTASE-RELATED"/>
    <property type="match status" value="1"/>
</dbReference>
<dbReference type="EMBL" id="CP012830">
    <property type="protein sequence ID" value="ALI04052.1"/>
    <property type="molecule type" value="Genomic_DNA"/>
</dbReference>
<dbReference type="GO" id="GO:0010181">
    <property type="term" value="F:FMN binding"/>
    <property type="evidence" value="ECO:0007669"/>
    <property type="project" value="InterPro"/>
</dbReference>
<protein>
    <submittedName>
        <fullName evidence="5">NADH:flavin oxidoreductase</fullName>
    </submittedName>
</protein>
<gene>
    <name evidence="5" type="ORF">AO353_24390</name>
</gene>
<dbReference type="InterPro" id="IPR013785">
    <property type="entry name" value="Aldolase_TIM"/>
</dbReference>
<dbReference type="AlphaFoldDB" id="A0A0N7H0T7"/>
<dbReference type="Gene3D" id="3.20.20.70">
    <property type="entry name" value="Aldolase class I"/>
    <property type="match status" value="1"/>
</dbReference>
<evidence type="ECO:0000313" key="6">
    <source>
        <dbReference type="Proteomes" id="UP000066487"/>
    </source>
</evidence>
<dbReference type="GO" id="GO:0016628">
    <property type="term" value="F:oxidoreductase activity, acting on the CH-CH group of donors, NAD or NADP as acceptor"/>
    <property type="evidence" value="ECO:0007669"/>
    <property type="project" value="UniProtKB-ARBA"/>
</dbReference>
<dbReference type="PANTHER" id="PTHR22893:SF91">
    <property type="entry name" value="NADPH DEHYDROGENASE 2-RELATED"/>
    <property type="match status" value="1"/>
</dbReference>
<dbReference type="Proteomes" id="UP000066487">
    <property type="component" value="Chromosome"/>
</dbReference>